<keyword evidence="1" id="KW-1133">Transmembrane helix</keyword>
<name>A0A7Y6C1V4_9BACL</name>
<protein>
    <recommendedName>
        <fullName evidence="4">DUF4179 domain-containing protein</fullName>
    </recommendedName>
</protein>
<feature type="transmembrane region" description="Helical" evidence="1">
    <location>
        <begin position="60"/>
        <end position="84"/>
    </location>
</feature>
<evidence type="ECO:0000256" key="1">
    <source>
        <dbReference type="SAM" id="Phobius"/>
    </source>
</evidence>
<dbReference type="AlphaFoldDB" id="A0A7Y6C1V4"/>
<accession>A0A7Y6C1V4</accession>
<keyword evidence="1" id="KW-0472">Membrane</keyword>
<gene>
    <name evidence="2" type="ORF">HP552_27445</name>
</gene>
<dbReference type="EMBL" id="JABMCB010000202">
    <property type="protein sequence ID" value="NUU78951.1"/>
    <property type="molecule type" value="Genomic_DNA"/>
</dbReference>
<keyword evidence="3" id="KW-1185">Reference proteome</keyword>
<evidence type="ECO:0008006" key="4">
    <source>
        <dbReference type="Google" id="ProtNLM"/>
    </source>
</evidence>
<dbReference type="RefSeq" id="WP_175398550.1">
    <property type="nucleotide sequence ID" value="NZ_JABMCB010000202.1"/>
</dbReference>
<dbReference type="Proteomes" id="UP000526125">
    <property type="component" value="Unassembled WGS sequence"/>
</dbReference>
<comment type="caution">
    <text evidence="2">The sequence shown here is derived from an EMBL/GenBank/DDBJ whole genome shotgun (WGS) entry which is preliminary data.</text>
</comment>
<evidence type="ECO:0000313" key="3">
    <source>
        <dbReference type="Proteomes" id="UP000526125"/>
    </source>
</evidence>
<evidence type="ECO:0000313" key="2">
    <source>
        <dbReference type="EMBL" id="NUU78951.1"/>
    </source>
</evidence>
<reference evidence="2 3" key="1">
    <citation type="submission" date="2020-05" db="EMBL/GenBank/DDBJ databases">
        <title>Genome Sequencing of Type Strains.</title>
        <authorList>
            <person name="Lemaire J.F."/>
            <person name="Inderbitzin P."/>
            <person name="Gregorio O.A."/>
            <person name="Collins S.B."/>
            <person name="Wespe N."/>
            <person name="Knight-Connoni V."/>
        </authorList>
    </citation>
    <scope>NUCLEOTIDE SEQUENCE [LARGE SCALE GENOMIC DNA]</scope>
    <source>
        <strain evidence="2 3">LMG 21957</strain>
    </source>
</reference>
<sequence>MDEKKIKVVIYISRSKDHLTEQNLMNIKNIFYEKAGLQVDAQSQMKNSKTSSNSKMRHKIIYISAASVLSLTVVTGAAAALGVIDLSSVLRFLSADRINILQPVNKLSEDQGIRMQTLGAVRDGNTAEIYVSFTDLTEDRIDATLDIYSYHVSGGQANNAQIVYYDAEEKTAVVRFLIQGKKLKSRMTLSVSSFLSGASKDENYDVQLNLSSLLSTHQQNDYVTLNQMKDDISGWSGESSKIFNEEGSIHVLQRDKTHIPLEGMDWLYISNIGFVDGKLHIQVNPNIEMGSYNYGHFFFTDKQGTPQNIPMNTIYYGSFMKDGIGYGGDYIEYIFDISDISQLENLQLKGKFTTYDQIIKGQWETSFNLKEEALSKTGDATVHLDKDTDVKVTVSSVGVTLKGMDMNRIPLEDLRLEIYLNDGTQITPKGGFVRIEDTITKWISTQTIPIQEVNHIMFNGQKVILRDKIS</sequence>
<proteinExistence type="predicted"/>
<keyword evidence="1" id="KW-0812">Transmembrane</keyword>
<organism evidence="2 3">
    <name type="scientific">Paenibacillus xylanilyticus</name>
    <dbReference type="NCBI Taxonomy" id="248903"/>
    <lineage>
        <taxon>Bacteria</taxon>
        <taxon>Bacillati</taxon>
        <taxon>Bacillota</taxon>
        <taxon>Bacilli</taxon>
        <taxon>Bacillales</taxon>
        <taxon>Paenibacillaceae</taxon>
        <taxon>Paenibacillus</taxon>
    </lineage>
</organism>